<reference evidence="2 3" key="1">
    <citation type="submission" date="2019-07" db="EMBL/GenBank/DDBJ databases">
        <title>complete genome sequencing of Ornithinimicrobium sp. H23M54.</title>
        <authorList>
            <person name="Bae J.-W."/>
            <person name="Lee S.-Y."/>
        </authorList>
    </citation>
    <scope>NUCLEOTIDE SEQUENCE [LARGE SCALE GENOMIC DNA]</scope>
    <source>
        <strain evidence="2 3">H23M54</strain>
    </source>
</reference>
<protein>
    <submittedName>
        <fullName evidence="2">Helix-turn-helix transcriptional regulator</fullName>
    </submittedName>
</protein>
<gene>
    <name evidence="2" type="ORF">FNH13_01835</name>
</gene>
<evidence type="ECO:0000259" key="1">
    <source>
        <dbReference type="Pfam" id="PF09339"/>
    </source>
</evidence>
<dbReference type="GO" id="GO:0003677">
    <property type="term" value="F:DNA binding"/>
    <property type="evidence" value="ECO:0007669"/>
    <property type="project" value="InterPro"/>
</dbReference>
<evidence type="ECO:0000313" key="3">
    <source>
        <dbReference type="Proteomes" id="UP000315395"/>
    </source>
</evidence>
<dbReference type="InterPro" id="IPR011991">
    <property type="entry name" value="ArsR-like_HTH"/>
</dbReference>
<keyword evidence="3" id="KW-1185">Reference proteome</keyword>
<dbReference type="Proteomes" id="UP000315395">
    <property type="component" value="Chromosome"/>
</dbReference>
<feature type="domain" description="HTH iclR-type" evidence="1">
    <location>
        <begin position="4"/>
        <end position="48"/>
    </location>
</feature>
<dbReference type="AlphaFoldDB" id="A0A516G6R6"/>
<dbReference type="CDD" id="cd00090">
    <property type="entry name" value="HTH_ARSR"/>
    <property type="match status" value="1"/>
</dbReference>
<dbReference type="InterPro" id="IPR036390">
    <property type="entry name" value="WH_DNA-bd_sf"/>
</dbReference>
<name>A0A516G6R6_9MICO</name>
<dbReference type="Gene3D" id="1.10.10.10">
    <property type="entry name" value="Winged helix-like DNA-binding domain superfamily/Winged helix DNA-binding domain"/>
    <property type="match status" value="1"/>
</dbReference>
<dbReference type="SUPFAM" id="SSF46785">
    <property type="entry name" value="Winged helix' DNA-binding domain"/>
    <property type="match status" value="1"/>
</dbReference>
<dbReference type="InterPro" id="IPR005471">
    <property type="entry name" value="Tscrpt_reg_IclR_N"/>
</dbReference>
<dbReference type="RefSeq" id="WP_143781879.1">
    <property type="nucleotide sequence ID" value="NZ_CP041616.1"/>
</dbReference>
<proteinExistence type="predicted"/>
<organism evidence="2 3">
    <name type="scientific">Ornithinimicrobium ciconiae</name>
    <dbReference type="NCBI Taxonomy" id="2594265"/>
    <lineage>
        <taxon>Bacteria</taxon>
        <taxon>Bacillati</taxon>
        <taxon>Actinomycetota</taxon>
        <taxon>Actinomycetes</taxon>
        <taxon>Micrococcales</taxon>
        <taxon>Ornithinimicrobiaceae</taxon>
        <taxon>Ornithinimicrobium</taxon>
    </lineage>
</organism>
<dbReference type="GO" id="GO:0006355">
    <property type="term" value="P:regulation of DNA-templated transcription"/>
    <property type="evidence" value="ECO:0007669"/>
    <property type="project" value="InterPro"/>
</dbReference>
<accession>A0A516G6R6</accession>
<evidence type="ECO:0000313" key="2">
    <source>
        <dbReference type="EMBL" id="QDO87221.1"/>
    </source>
</evidence>
<dbReference type="EMBL" id="CP041616">
    <property type="protein sequence ID" value="QDO87221.1"/>
    <property type="molecule type" value="Genomic_DNA"/>
</dbReference>
<dbReference type="Pfam" id="PF09339">
    <property type="entry name" value="HTH_IclR"/>
    <property type="match status" value="1"/>
</dbReference>
<dbReference type="KEGG" id="orz:FNH13_01835"/>
<sequence>MAQGVQLLAWLARQTDPVPVREIVDAFSLSQSPLSHHLAALARTCFVTAEKRGPTPSPRRP</sequence>
<dbReference type="InterPro" id="IPR036388">
    <property type="entry name" value="WH-like_DNA-bd_sf"/>
</dbReference>
<dbReference type="OrthoDB" id="3173333at2"/>